<keyword evidence="1" id="KW-0228">DNA excision</keyword>
<dbReference type="GeneID" id="105311636"/>
<dbReference type="PANTHER" id="PTHR10322:SF23">
    <property type="entry name" value="DNA POLYMERASE DELTA CATALYTIC SUBUNIT"/>
    <property type="match status" value="1"/>
</dbReference>
<gene>
    <name evidence="6" type="primary">LOC105311636</name>
</gene>
<dbReference type="InterPro" id="IPR012337">
    <property type="entry name" value="RNaseH-like_sf"/>
</dbReference>
<proteinExistence type="predicted"/>
<dbReference type="PANTHER" id="PTHR10322">
    <property type="entry name" value="DNA POLYMERASE CATALYTIC SUBUNIT"/>
    <property type="match status" value="1"/>
</dbReference>
<organism evidence="5 6">
    <name type="scientific">Pteropus vampyrus</name>
    <name type="common">Large flying fox</name>
    <dbReference type="NCBI Taxonomy" id="132908"/>
    <lineage>
        <taxon>Eukaryota</taxon>
        <taxon>Metazoa</taxon>
        <taxon>Chordata</taxon>
        <taxon>Craniata</taxon>
        <taxon>Vertebrata</taxon>
        <taxon>Euteleostomi</taxon>
        <taxon>Mammalia</taxon>
        <taxon>Eutheria</taxon>
        <taxon>Laurasiatheria</taxon>
        <taxon>Chiroptera</taxon>
        <taxon>Yinpterochiroptera</taxon>
        <taxon>Pteropodoidea</taxon>
        <taxon>Pteropodidae</taxon>
        <taxon>Pteropodinae</taxon>
        <taxon>Pteropus</taxon>
    </lineage>
</organism>
<dbReference type="GO" id="GO:0003887">
    <property type="term" value="F:DNA-directed DNA polymerase activity"/>
    <property type="evidence" value="ECO:0007669"/>
    <property type="project" value="TreeGrafter"/>
</dbReference>
<dbReference type="InterPro" id="IPR050240">
    <property type="entry name" value="DNA_pol_type-B"/>
</dbReference>
<evidence type="ECO:0000256" key="2">
    <source>
        <dbReference type="ARBA" id="ARBA00024411"/>
    </source>
</evidence>
<dbReference type="Gene3D" id="3.30.420.10">
    <property type="entry name" value="Ribonuclease H-like superfamily/Ribonuclease H"/>
    <property type="match status" value="1"/>
</dbReference>
<name>A0A6P3S6G4_PTEVA</name>
<feature type="region of interest" description="Disordered" evidence="3">
    <location>
        <begin position="192"/>
        <end position="231"/>
    </location>
</feature>
<dbReference type="GO" id="GO:0003676">
    <property type="term" value="F:nucleic acid binding"/>
    <property type="evidence" value="ECO:0007669"/>
    <property type="project" value="InterPro"/>
</dbReference>
<dbReference type="KEGG" id="pvp:105311636"/>
<keyword evidence="5" id="KW-1185">Reference proteome</keyword>
<feature type="domain" description="DNA-directed DNA polymerase family B exonuclease" evidence="4">
    <location>
        <begin position="46"/>
        <end position="182"/>
    </location>
</feature>
<evidence type="ECO:0000256" key="3">
    <source>
        <dbReference type="SAM" id="MobiDB-lite"/>
    </source>
</evidence>
<evidence type="ECO:0000256" key="1">
    <source>
        <dbReference type="ARBA" id="ARBA00022769"/>
    </source>
</evidence>
<dbReference type="GO" id="GO:0006297">
    <property type="term" value="P:nucleotide-excision repair, DNA gap filling"/>
    <property type="evidence" value="ECO:0007669"/>
    <property type="project" value="TreeGrafter"/>
</dbReference>
<dbReference type="GO" id="GO:0006287">
    <property type="term" value="P:base-excision repair, gap-filling"/>
    <property type="evidence" value="ECO:0007669"/>
    <property type="project" value="TreeGrafter"/>
</dbReference>
<dbReference type="GO" id="GO:0043625">
    <property type="term" value="C:delta DNA polymerase complex"/>
    <property type="evidence" value="ECO:0007669"/>
    <property type="project" value="TreeGrafter"/>
</dbReference>
<dbReference type="Proteomes" id="UP000515202">
    <property type="component" value="Unplaced"/>
</dbReference>
<dbReference type="SUPFAM" id="SSF53098">
    <property type="entry name" value="Ribonuclease H-like"/>
    <property type="match status" value="1"/>
</dbReference>
<dbReference type="Gene3D" id="2.40.50.730">
    <property type="match status" value="1"/>
</dbReference>
<dbReference type="OrthoDB" id="2414538at2759"/>
<evidence type="ECO:0000259" key="4">
    <source>
        <dbReference type="Pfam" id="PF03104"/>
    </source>
</evidence>
<dbReference type="GO" id="GO:0045004">
    <property type="term" value="P:DNA replication proofreading"/>
    <property type="evidence" value="ECO:0007669"/>
    <property type="project" value="TreeGrafter"/>
</dbReference>
<reference evidence="6" key="1">
    <citation type="submission" date="2025-08" db="UniProtKB">
        <authorList>
            <consortium name="RefSeq"/>
        </authorList>
    </citation>
    <scope>IDENTIFICATION</scope>
    <source>
        <tissue evidence="6">Kidney</tissue>
    </source>
</reference>
<dbReference type="InterPro" id="IPR006133">
    <property type="entry name" value="DNA-dir_DNA_pol_B_exonuc"/>
</dbReference>
<accession>A0A6P3S6G4</accession>
<dbReference type="AlphaFoldDB" id="A0A6P3S6G4"/>
<protein>
    <recommendedName>
        <fullName evidence="2">DNA polymerase delta catalytic subunit</fullName>
    </recommendedName>
</protein>
<dbReference type="GO" id="GO:0008296">
    <property type="term" value="F:3'-5'-DNA exonuclease activity"/>
    <property type="evidence" value="ECO:0007669"/>
    <property type="project" value="TreeGrafter"/>
</dbReference>
<sequence length="231" mass="25450">MFGYHGHGPSPFLRITLALPRLVAPARRLLEQGVRVVGLGTPSFAPYEANVDFEIRFMVDADIVGCNWLELPAGKYVLRPEGKTTLCQLEVDVLWSDVVSHPPEGQWQRIAPLRVLSFDIECAGRKGIFPEPEQDPVIQICSLGLRWGEQEPFLRLALTLRSCAPILGAQVQSYEREEELLQVAVVPWSPRSTAPRPGLHTPGAGPISGLSPAWSPDPETRVPGLSQLPPR</sequence>
<evidence type="ECO:0000313" key="6">
    <source>
        <dbReference type="RefSeq" id="XP_011385888.2"/>
    </source>
</evidence>
<evidence type="ECO:0000313" key="5">
    <source>
        <dbReference type="Proteomes" id="UP000515202"/>
    </source>
</evidence>
<dbReference type="InterPro" id="IPR036397">
    <property type="entry name" value="RNaseH_sf"/>
</dbReference>
<dbReference type="Pfam" id="PF03104">
    <property type="entry name" value="DNA_pol_B_exo1"/>
    <property type="match status" value="1"/>
</dbReference>
<dbReference type="RefSeq" id="XP_011385888.2">
    <property type="nucleotide sequence ID" value="XM_011387586.2"/>
</dbReference>